<proteinExistence type="predicted"/>
<dbReference type="EMBL" id="JARKHS020035193">
    <property type="protein sequence ID" value="KAK8757437.1"/>
    <property type="molecule type" value="Genomic_DNA"/>
</dbReference>
<evidence type="ECO:0000313" key="2">
    <source>
        <dbReference type="Proteomes" id="UP001321473"/>
    </source>
</evidence>
<organism evidence="1 2">
    <name type="scientific">Amblyomma americanum</name>
    <name type="common">Lone star tick</name>
    <dbReference type="NCBI Taxonomy" id="6943"/>
    <lineage>
        <taxon>Eukaryota</taxon>
        <taxon>Metazoa</taxon>
        <taxon>Ecdysozoa</taxon>
        <taxon>Arthropoda</taxon>
        <taxon>Chelicerata</taxon>
        <taxon>Arachnida</taxon>
        <taxon>Acari</taxon>
        <taxon>Parasitiformes</taxon>
        <taxon>Ixodida</taxon>
        <taxon>Ixodoidea</taxon>
        <taxon>Ixodidae</taxon>
        <taxon>Amblyomminae</taxon>
        <taxon>Amblyomma</taxon>
    </lineage>
</organism>
<gene>
    <name evidence="1" type="ORF">V5799_004924</name>
</gene>
<evidence type="ECO:0000313" key="1">
    <source>
        <dbReference type="EMBL" id="KAK8757437.1"/>
    </source>
</evidence>
<keyword evidence="2" id="KW-1185">Reference proteome</keyword>
<dbReference type="Proteomes" id="UP001321473">
    <property type="component" value="Unassembled WGS sequence"/>
</dbReference>
<comment type="caution">
    <text evidence="1">The sequence shown here is derived from an EMBL/GenBank/DDBJ whole genome shotgun (WGS) entry which is preliminary data.</text>
</comment>
<protein>
    <submittedName>
        <fullName evidence="1">Uncharacterized protein</fullName>
    </submittedName>
</protein>
<reference evidence="1 2" key="1">
    <citation type="journal article" date="2023" name="Arcadia Sci">
        <title>De novo assembly of a long-read Amblyomma americanum tick genome.</title>
        <authorList>
            <person name="Chou S."/>
            <person name="Poskanzer K.E."/>
            <person name="Rollins M."/>
            <person name="Thuy-Boun P.S."/>
        </authorList>
    </citation>
    <scope>NUCLEOTIDE SEQUENCE [LARGE SCALE GENOMIC DNA]</scope>
    <source>
        <strain evidence="1">F_SG_1</strain>
        <tissue evidence="1">Salivary glands</tissue>
    </source>
</reference>
<accession>A0AAQ4D4P7</accession>
<sequence>MAAAVGDLACSFALFFEVDNEIAPGRRQQCAFHCDWSDLVLIRAAREVLMGAQYPDDATRRLLYASWLRAFADSGWLLGFDQLMLNCVAATPSLTNPGKPLFADLFRVDCPVGRCQPRGLKVLNAAKLPAMFACKVKNVEPLPENSAFFRFMADLIRKGSTNREALDEAGMIIGFCSLALAIVAAKPAKNVQHFFETQMRSALTVAVPTTFDGDIPWPGGRFMPELTRSAHSAHGVIKPYIVLLAVGQYIYHVKEMEAARSADVNFLMEAFLKPAKFGHLEIVELFSDVRDQTGLDTTQLCQILAEDSSVSESSKRVSEFFACAGRSSHLSLPWCRAASSCFCPELALNKNIDYALRLMAFLAPDPGDRVWKKQEFAAAGESRIREARLWAREFKRALRKGKYGDLPNWKP</sequence>
<name>A0AAQ4D4P7_AMBAM</name>
<dbReference type="AlphaFoldDB" id="A0AAQ4D4P7"/>